<evidence type="ECO:0000313" key="3">
    <source>
        <dbReference type="Proteomes" id="UP000602124"/>
    </source>
</evidence>
<feature type="chain" id="PRO_5037818230" description="DUF4403 family protein" evidence="1">
    <location>
        <begin position="24"/>
        <end position="308"/>
    </location>
</feature>
<dbReference type="RefSeq" id="WP_198876133.1">
    <property type="nucleotide sequence ID" value="NZ_JAEKMH010000002.1"/>
</dbReference>
<dbReference type="EMBL" id="JAEKMH010000002">
    <property type="protein sequence ID" value="MBJ3784920.1"/>
    <property type="molecule type" value="Genomic_DNA"/>
</dbReference>
<comment type="caution">
    <text evidence="2">The sequence shown here is derived from an EMBL/GenBank/DDBJ whole genome shotgun (WGS) entry which is preliminary data.</text>
</comment>
<sequence>MAVATRIVRFLVLLLGLASPALAQDEQDLLHYQYDPPLDTDIVHAFEIVSTVIVGEIEHVERWTHDVVIRLDEKDGEEFTGTFELRNVVNLENAEEDFQYLVARSLEGEPFALRMLDLGLASEVDWPAIEARLEERIPELIEPAKADIVLASLDLIPDKTKVVLRPIDAIGQAYVFPFRKDGELHRLENAGKLTYLALDPAVIEIGGGFDQEPQAYILDWLVTPQSDLALEALEAELQRLANTLGSQLDGDSTSIIDQAVAEGINAAEDGYAIYDLDRGLVQEATITALIGSDAVAYGTRIKMTLTSP</sequence>
<evidence type="ECO:0000256" key="1">
    <source>
        <dbReference type="SAM" id="SignalP"/>
    </source>
</evidence>
<gene>
    <name evidence="2" type="ORF">JEQ47_09335</name>
</gene>
<proteinExistence type="predicted"/>
<protein>
    <recommendedName>
        <fullName evidence="4">DUF4403 family protein</fullName>
    </recommendedName>
</protein>
<reference evidence="2" key="1">
    <citation type="submission" date="2020-12" db="EMBL/GenBank/DDBJ databases">
        <title>Devosia sp. MSA67 isolated from Mo River.</title>
        <authorList>
            <person name="Ma F."/>
            <person name="Zi Z."/>
        </authorList>
    </citation>
    <scope>NUCLEOTIDE SEQUENCE</scope>
    <source>
        <strain evidence="2">MSA67</strain>
    </source>
</reference>
<accession>A0A934ML95</accession>
<feature type="signal peptide" evidence="1">
    <location>
        <begin position="1"/>
        <end position="23"/>
    </location>
</feature>
<organism evidence="2 3">
    <name type="scientific">Devosia sediminis</name>
    <dbReference type="NCBI Taxonomy" id="2798801"/>
    <lineage>
        <taxon>Bacteria</taxon>
        <taxon>Pseudomonadati</taxon>
        <taxon>Pseudomonadota</taxon>
        <taxon>Alphaproteobacteria</taxon>
        <taxon>Hyphomicrobiales</taxon>
        <taxon>Devosiaceae</taxon>
        <taxon>Devosia</taxon>
    </lineage>
</organism>
<dbReference type="AlphaFoldDB" id="A0A934ML95"/>
<evidence type="ECO:0008006" key="4">
    <source>
        <dbReference type="Google" id="ProtNLM"/>
    </source>
</evidence>
<name>A0A934ML95_9HYPH</name>
<evidence type="ECO:0000313" key="2">
    <source>
        <dbReference type="EMBL" id="MBJ3784920.1"/>
    </source>
</evidence>
<dbReference type="Proteomes" id="UP000602124">
    <property type="component" value="Unassembled WGS sequence"/>
</dbReference>
<keyword evidence="1" id="KW-0732">Signal</keyword>
<keyword evidence="3" id="KW-1185">Reference proteome</keyword>